<reference evidence="3 4" key="1">
    <citation type="journal article" date="2018" name="Mol. Biol. Evol.">
        <title>Broad Genomic Sampling Reveals a Smut Pathogenic Ancestry of the Fungal Clade Ustilaginomycotina.</title>
        <authorList>
            <person name="Kijpornyongpan T."/>
            <person name="Mondo S.J."/>
            <person name="Barry K."/>
            <person name="Sandor L."/>
            <person name="Lee J."/>
            <person name="Lipzen A."/>
            <person name="Pangilinan J."/>
            <person name="LaButti K."/>
            <person name="Hainaut M."/>
            <person name="Henrissat B."/>
            <person name="Grigoriev I.V."/>
            <person name="Spatafora J.W."/>
            <person name="Aime M.C."/>
        </authorList>
    </citation>
    <scope>NUCLEOTIDE SEQUENCE [LARGE SCALE GENOMIC DNA]</scope>
    <source>
        <strain evidence="3 4">MCA 4198</strain>
    </source>
</reference>
<accession>A0A316YNC1</accession>
<dbReference type="InterPro" id="IPR052626">
    <property type="entry name" value="SWT1_Regulator"/>
</dbReference>
<proteinExistence type="predicted"/>
<dbReference type="GO" id="GO:0005634">
    <property type="term" value="C:nucleus"/>
    <property type="evidence" value="ECO:0007669"/>
    <property type="project" value="TreeGrafter"/>
</dbReference>
<dbReference type="GeneID" id="37047063"/>
<gene>
    <name evidence="3" type="ORF">FA10DRAFT_302607</name>
</gene>
<evidence type="ECO:0000256" key="1">
    <source>
        <dbReference type="SAM" id="MobiDB-lite"/>
    </source>
</evidence>
<evidence type="ECO:0000313" key="3">
    <source>
        <dbReference type="EMBL" id="PWN89245.1"/>
    </source>
</evidence>
<dbReference type="EMBL" id="KZ819637">
    <property type="protein sequence ID" value="PWN89245.1"/>
    <property type="molecule type" value="Genomic_DNA"/>
</dbReference>
<dbReference type="PANTHER" id="PTHR16161:SF0">
    <property type="entry name" value="TRANSCRIPTIONAL PROTEIN SWT1"/>
    <property type="match status" value="1"/>
</dbReference>
<dbReference type="PANTHER" id="PTHR16161">
    <property type="entry name" value="TRANSCRIPTIONAL PROTEIN SWT1"/>
    <property type="match status" value="1"/>
</dbReference>
<name>A0A316YNC1_9BASI</name>
<dbReference type="OrthoDB" id="2017974at2759"/>
<protein>
    <recommendedName>
        <fullName evidence="2">PIN domain-containing protein</fullName>
    </recommendedName>
</protein>
<keyword evidence="4" id="KW-1185">Reference proteome</keyword>
<dbReference type="InParanoid" id="A0A316YNC1"/>
<evidence type="ECO:0000259" key="2">
    <source>
        <dbReference type="Pfam" id="PF13638"/>
    </source>
</evidence>
<dbReference type="RefSeq" id="XP_025376443.1">
    <property type="nucleotide sequence ID" value="XM_025525147.1"/>
</dbReference>
<sequence length="435" mass="47389">MPSYADQMAESHAALRRRSGPVRLTISRGRPYLDGRGEVWYGDHWEEEEVMDTDEMMSLTEQQQFISTTLRSTSPIAGTPSGSSLAKVLSGLSVGASVLLVIDTNTLISCLNLLGALFDELFHLNLTALETSQAQAPLTILIPNVVVEELDGLKHLHRETTLRRSAASRQRMSHSVGALARKANKWMLMALQTQKRTTCASPIAPRDRIAVPEHSWALHVENKSHALAVQQQAGTDHALELSADQQIILLCRHLNRISGSPACLCTSDANARLSAEAESISTFDLDDLDLTGININGDNDGEERRGWHALARDLIDQWKAQMGLIGNGGGSGGDDDDKFNDPMTDDPHPTASMAASDQTRFDSAHAADTGLTTSTTMLTLSSPSRHRLPASANGPARPSPMSARRLAQRITPDDYPDDTDRTTGSSFWAPERQIR</sequence>
<dbReference type="Pfam" id="PF13638">
    <property type="entry name" value="PIN_4"/>
    <property type="match status" value="1"/>
</dbReference>
<dbReference type="InterPro" id="IPR002716">
    <property type="entry name" value="PIN_dom"/>
</dbReference>
<dbReference type="AlphaFoldDB" id="A0A316YNC1"/>
<dbReference type="Gene3D" id="3.40.50.1010">
    <property type="entry name" value="5'-nuclease"/>
    <property type="match status" value="1"/>
</dbReference>
<feature type="compositionally biased region" description="Low complexity" evidence="1">
    <location>
        <begin position="369"/>
        <end position="382"/>
    </location>
</feature>
<dbReference type="Proteomes" id="UP000245768">
    <property type="component" value="Unassembled WGS sequence"/>
</dbReference>
<feature type="domain" description="PIN" evidence="2">
    <location>
        <begin position="100"/>
        <end position="285"/>
    </location>
</feature>
<feature type="region of interest" description="Disordered" evidence="1">
    <location>
        <begin position="326"/>
        <end position="435"/>
    </location>
</feature>
<evidence type="ECO:0000313" key="4">
    <source>
        <dbReference type="Proteomes" id="UP000245768"/>
    </source>
</evidence>
<organism evidence="3 4">
    <name type="scientific">Acaromyces ingoldii</name>
    <dbReference type="NCBI Taxonomy" id="215250"/>
    <lineage>
        <taxon>Eukaryota</taxon>
        <taxon>Fungi</taxon>
        <taxon>Dikarya</taxon>
        <taxon>Basidiomycota</taxon>
        <taxon>Ustilaginomycotina</taxon>
        <taxon>Exobasidiomycetes</taxon>
        <taxon>Exobasidiales</taxon>
        <taxon>Cryptobasidiaceae</taxon>
        <taxon>Acaromyces</taxon>
    </lineage>
</organism>